<dbReference type="AlphaFoldDB" id="A0A8D5AKY8"/>
<keyword evidence="3" id="KW-1185">Reference proteome</keyword>
<dbReference type="PANTHER" id="PTHR43685:SF2">
    <property type="entry name" value="GLYCOSYLTRANSFERASE 2-LIKE DOMAIN-CONTAINING PROTEIN"/>
    <property type="match status" value="1"/>
</dbReference>
<accession>A0A8D5AKY8</accession>
<sequence>MSAPLVSIVIPAYNYAATLERAAASAMAQPGEDFDLWIVDDGSSDDTPQVGAALEQRWPGRCHYRRQDNAGPAAARNHGLRLSEGRYLLFFDADDELLPDALETFRSAVRQHPAAGVILAEHESVEENGKTKQHRQKPLPATARQRLRAYLLDKSLTVSHGSVLLRRDVFAAYRYPERFRAAEDLPVFAHALVNFDCALAQRPTARVHKHAGSLRGNAEAAAAGSLELVEEIFDPKRMPAWAMELKPAYTARRHLSLFRTLLRARRPSEALPHYLAALRLTPFAALRPGYIAKALRALGYCLARCRRT</sequence>
<organism evidence="2 3">
    <name type="scientific">Methylogaea oryzae</name>
    <dbReference type="NCBI Taxonomy" id="1295382"/>
    <lineage>
        <taxon>Bacteria</taxon>
        <taxon>Pseudomonadati</taxon>
        <taxon>Pseudomonadota</taxon>
        <taxon>Gammaproteobacteria</taxon>
        <taxon>Methylococcales</taxon>
        <taxon>Methylococcaceae</taxon>
        <taxon>Methylogaea</taxon>
    </lineage>
</organism>
<dbReference type="Pfam" id="PF00535">
    <property type="entry name" value="Glycos_transf_2"/>
    <property type="match status" value="1"/>
</dbReference>
<dbReference type="Proteomes" id="UP000824988">
    <property type="component" value="Chromosome"/>
</dbReference>
<dbReference type="GO" id="GO:0044010">
    <property type="term" value="P:single-species biofilm formation"/>
    <property type="evidence" value="ECO:0007669"/>
    <property type="project" value="TreeGrafter"/>
</dbReference>
<dbReference type="CDD" id="cd00761">
    <property type="entry name" value="Glyco_tranf_GTA_type"/>
    <property type="match status" value="1"/>
</dbReference>
<dbReference type="RefSeq" id="WP_221047976.1">
    <property type="nucleotide sequence ID" value="NZ_AP019782.1"/>
</dbReference>
<reference evidence="2" key="1">
    <citation type="submission" date="2019-06" db="EMBL/GenBank/DDBJ databases">
        <title>Complete genome sequence of Methylogaea oryzae strain JCM16910.</title>
        <authorList>
            <person name="Asakawa S."/>
        </authorList>
    </citation>
    <scope>NUCLEOTIDE SEQUENCE</scope>
    <source>
        <strain evidence="2">E10</strain>
    </source>
</reference>
<dbReference type="PANTHER" id="PTHR43685">
    <property type="entry name" value="GLYCOSYLTRANSFERASE"/>
    <property type="match status" value="1"/>
</dbReference>
<evidence type="ECO:0000313" key="2">
    <source>
        <dbReference type="EMBL" id="BBL69630.1"/>
    </source>
</evidence>
<dbReference type="InterPro" id="IPR050834">
    <property type="entry name" value="Glycosyltransf_2"/>
</dbReference>
<dbReference type="EMBL" id="AP019782">
    <property type="protein sequence ID" value="BBL69630.1"/>
    <property type="molecule type" value="Genomic_DNA"/>
</dbReference>
<evidence type="ECO:0000313" key="3">
    <source>
        <dbReference type="Proteomes" id="UP000824988"/>
    </source>
</evidence>
<name>A0A8D5AKY8_9GAMM</name>
<dbReference type="InterPro" id="IPR001173">
    <property type="entry name" value="Glyco_trans_2-like"/>
</dbReference>
<proteinExistence type="predicted"/>
<feature type="domain" description="Glycosyltransferase 2-like" evidence="1">
    <location>
        <begin position="7"/>
        <end position="172"/>
    </location>
</feature>
<evidence type="ECO:0000259" key="1">
    <source>
        <dbReference type="Pfam" id="PF00535"/>
    </source>
</evidence>
<dbReference type="KEGG" id="moz:MoryE10_02360"/>
<protein>
    <recommendedName>
        <fullName evidence="1">Glycosyltransferase 2-like domain-containing protein</fullName>
    </recommendedName>
</protein>
<gene>
    <name evidence="2" type="ORF">MoryE10_02360</name>
</gene>